<comment type="caution">
    <text evidence="1">The sequence shown here is derived from an EMBL/GenBank/DDBJ whole genome shotgun (WGS) entry which is preliminary data.</text>
</comment>
<accession>A0ABD1YLU6</accession>
<reference evidence="1 2" key="1">
    <citation type="submission" date="2024-09" db="EMBL/GenBank/DDBJ databases">
        <title>Chromosome-scale assembly of Riccia fluitans.</title>
        <authorList>
            <person name="Paukszto L."/>
            <person name="Sawicki J."/>
            <person name="Karawczyk K."/>
            <person name="Piernik-Szablinska J."/>
            <person name="Szczecinska M."/>
            <person name="Mazdziarz M."/>
        </authorList>
    </citation>
    <scope>NUCLEOTIDE SEQUENCE [LARGE SCALE GENOMIC DNA]</scope>
    <source>
        <strain evidence="1">Rf_01</strain>
        <tissue evidence="1">Aerial parts of the thallus</tissue>
    </source>
</reference>
<evidence type="ECO:0000313" key="2">
    <source>
        <dbReference type="Proteomes" id="UP001605036"/>
    </source>
</evidence>
<sequence>MRDFKNEALESLKGELAVKSRTMVYGQKLSRLELFRGPRHKVLGTQFRLWNGKAGKILITEWSRLWSYPSIDFWVFSKVELRHDTSNHNRRLLGVVLDCYRGEALLHKLCDVNTTLNLRLRPWDGIFVDCFASALLSIPWVADLLKSLAEKRFMTLWTTRRMTLESLQSPESYKTDIAHKVLAPLFALSKIWKCDHPSSSTQGITEVEYHDCVPPP</sequence>
<protein>
    <submittedName>
        <fullName evidence="1">Uncharacterized protein</fullName>
    </submittedName>
</protein>
<dbReference type="AlphaFoldDB" id="A0ABD1YLU6"/>
<dbReference type="EMBL" id="JBHFFA010000004">
    <property type="protein sequence ID" value="KAL2631553.1"/>
    <property type="molecule type" value="Genomic_DNA"/>
</dbReference>
<name>A0ABD1YLU6_9MARC</name>
<dbReference type="Proteomes" id="UP001605036">
    <property type="component" value="Unassembled WGS sequence"/>
</dbReference>
<organism evidence="1 2">
    <name type="scientific">Riccia fluitans</name>
    <dbReference type="NCBI Taxonomy" id="41844"/>
    <lineage>
        <taxon>Eukaryota</taxon>
        <taxon>Viridiplantae</taxon>
        <taxon>Streptophyta</taxon>
        <taxon>Embryophyta</taxon>
        <taxon>Marchantiophyta</taxon>
        <taxon>Marchantiopsida</taxon>
        <taxon>Marchantiidae</taxon>
        <taxon>Marchantiales</taxon>
        <taxon>Ricciaceae</taxon>
        <taxon>Riccia</taxon>
    </lineage>
</organism>
<keyword evidence="2" id="KW-1185">Reference proteome</keyword>
<gene>
    <name evidence="1" type="ORF">R1flu_016239</name>
</gene>
<proteinExistence type="predicted"/>
<evidence type="ECO:0000313" key="1">
    <source>
        <dbReference type="EMBL" id="KAL2631553.1"/>
    </source>
</evidence>